<organism evidence="1 2">
    <name type="scientific">Thalassiosira oceanica</name>
    <name type="common">Marine diatom</name>
    <dbReference type="NCBI Taxonomy" id="159749"/>
    <lineage>
        <taxon>Eukaryota</taxon>
        <taxon>Sar</taxon>
        <taxon>Stramenopiles</taxon>
        <taxon>Ochrophyta</taxon>
        <taxon>Bacillariophyta</taxon>
        <taxon>Coscinodiscophyceae</taxon>
        <taxon>Thalassiosirophycidae</taxon>
        <taxon>Thalassiosirales</taxon>
        <taxon>Thalassiosiraceae</taxon>
        <taxon>Thalassiosira</taxon>
    </lineage>
</organism>
<dbReference type="Proteomes" id="UP000266841">
    <property type="component" value="Unassembled WGS sequence"/>
</dbReference>
<proteinExistence type="predicted"/>
<keyword evidence="2" id="KW-1185">Reference proteome</keyword>
<evidence type="ECO:0000313" key="2">
    <source>
        <dbReference type="Proteomes" id="UP000266841"/>
    </source>
</evidence>
<accession>K0SM14</accession>
<dbReference type="AlphaFoldDB" id="K0SM14"/>
<feature type="non-terminal residue" evidence="1">
    <location>
        <position position="1"/>
    </location>
</feature>
<name>K0SM14_THAOC</name>
<reference evidence="1 2" key="1">
    <citation type="journal article" date="2012" name="Genome Biol.">
        <title>Genome and low-iron response of an oceanic diatom adapted to chronic iron limitation.</title>
        <authorList>
            <person name="Lommer M."/>
            <person name="Specht M."/>
            <person name="Roy A.S."/>
            <person name="Kraemer L."/>
            <person name="Andreson R."/>
            <person name="Gutowska M.A."/>
            <person name="Wolf J."/>
            <person name="Bergner S.V."/>
            <person name="Schilhabel M.B."/>
            <person name="Klostermeier U.C."/>
            <person name="Beiko R.G."/>
            <person name="Rosenstiel P."/>
            <person name="Hippler M."/>
            <person name="Laroche J."/>
        </authorList>
    </citation>
    <scope>NUCLEOTIDE SEQUENCE [LARGE SCALE GENOMIC DNA]</scope>
    <source>
        <strain evidence="1 2">CCMP1005</strain>
    </source>
</reference>
<evidence type="ECO:0000313" key="1">
    <source>
        <dbReference type="EMBL" id="EJK61981.1"/>
    </source>
</evidence>
<gene>
    <name evidence="1" type="ORF">THAOC_17430</name>
</gene>
<dbReference type="EMBL" id="AGNL01019229">
    <property type="protein sequence ID" value="EJK61981.1"/>
    <property type="molecule type" value="Genomic_DNA"/>
</dbReference>
<protein>
    <submittedName>
        <fullName evidence="1">Uncharacterized protein</fullName>
    </submittedName>
</protein>
<sequence length="238" mass="25856">HAGDDLRHRLRDGELRSLRDEGEVQGQHRPERLARLRRVPCRPDNGAFGGVRGDALLHHRDAHVVLLRVEAQEQGTGQAGALLLGGIPRGGLDHILPYFHKRSDNTCSGLRRGERNISGGGHHGACRESVGVDAHVRLLGDREARRENSSIDPSLRVNNLCQYIKFPFSLLWLLDGLGDHKPPKVASGDASDADAVATHLSLCGYVARGVGSSRPVSLLTSIISKGGVRIVDSLRRIN</sequence>
<comment type="caution">
    <text evidence="1">The sequence shown here is derived from an EMBL/GenBank/DDBJ whole genome shotgun (WGS) entry which is preliminary data.</text>
</comment>